<dbReference type="Proteomes" id="UP000634805">
    <property type="component" value="Unassembled WGS sequence"/>
</dbReference>
<feature type="domain" description="DUF3344" evidence="2">
    <location>
        <begin position="32"/>
        <end position="288"/>
    </location>
</feature>
<dbReference type="InterPro" id="IPR011050">
    <property type="entry name" value="Pectin_lyase_fold/virulence"/>
</dbReference>
<dbReference type="InterPro" id="IPR021779">
    <property type="entry name" value="DUF3344"/>
</dbReference>
<evidence type="ECO:0000259" key="3">
    <source>
        <dbReference type="Pfam" id="PF13229"/>
    </source>
</evidence>
<sequence>MNKTIIIALLSVIMVCLLAVPAMANYSFDGWDVTTRTNGTINGSVFTDSVAWNGQTTLTLSTDVPNGTVKAAYLYTGVWGGNPSNAGWHNVTFNDNCTANGLGPIHLEGNKPDGNPNVWCTGYGKYWWWYNVTNLTNAGETNTATTSKINGSLDGRVYGTVLVVVLENTSEPRIQYWINDGSDALNYETPINDGTTYFNGSVDNASVTKSALTVVHLTGYSPTCSNCLDFNDHPLDTSMVDSNTIEVNTWDETNNNVKPENVTSSGNHADYRRGEDPLVNICNAILVLQKEAAEKPDLTVTDIEFPDVIRPDKDATINATITNQGSACGAFNVSLYVDDVPNGTTVNVTNGLSASSSIDVNFTVNLSEGCYTFKVVADSGGVITESNEGNNESSENYQVGYVIIVKSNSDFEKLNTSGDYALPDDCFKNVSGTYYIQNLTIENCAGKGISIENTDATFVINNCTVKNCADSGIYFHDLSYGTVNGSTVQNNTKYGIEVGLVPLGSDDPEFVNITNNTIEENLYGVELICSNCTVDKNTILNNTDYGVYLLANDTSVTDNIITNSSDYGVKLYNSARNYVYCNTFTDNNAGNPGLQAWDNGTTNYWNTTDAGKNYTGNRWSDWKDNSGFPSNYTIDDGSNADERPKGLYDFLTGAGTDKWAFRPQINQAEFDSGSPIYPSTVLSTEPVDQYVNITVDDGTFLLDNSGNDGYYAAHRFNFSITEGPSDIAKINVTWNGIGYHEQVTDGAVLYIWNFSSTGYEQLADSGNTDAEVTLTGEATTSISSYINAGIVTVLVKQKSAHTTPGNNIRMSWIKTDYVKLVVAP</sequence>
<comment type="caution">
    <text evidence="4">The sequence shown here is derived from an EMBL/GenBank/DDBJ whole genome shotgun (WGS) entry which is preliminary data.</text>
</comment>
<dbReference type="EMBL" id="CAJHIS010000006">
    <property type="protein sequence ID" value="CAD6492602.1"/>
    <property type="molecule type" value="Genomic_DNA"/>
</dbReference>
<dbReference type="NCBIfam" id="TIGR03804">
    <property type="entry name" value="para_beta_helix"/>
    <property type="match status" value="1"/>
</dbReference>
<evidence type="ECO:0000259" key="1">
    <source>
        <dbReference type="Pfam" id="PF07705"/>
    </source>
</evidence>
<evidence type="ECO:0000313" key="4">
    <source>
        <dbReference type="EMBL" id="CAD6492602.1"/>
    </source>
</evidence>
<dbReference type="InterPro" id="IPR006626">
    <property type="entry name" value="PbH1"/>
</dbReference>
<feature type="domain" description="CARDB" evidence="1">
    <location>
        <begin position="295"/>
        <end position="394"/>
    </location>
</feature>
<evidence type="ECO:0000259" key="2">
    <source>
        <dbReference type="Pfam" id="PF11824"/>
    </source>
</evidence>
<reference evidence="4" key="1">
    <citation type="submission" date="2020-10" db="EMBL/GenBank/DDBJ databases">
        <authorList>
            <person name="Hahn C.J."/>
            <person name="Laso-Perez R."/>
            <person name="Vulcano F."/>
            <person name="Vaziourakis K.-M."/>
            <person name="Stokke R."/>
            <person name="Steen I.H."/>
            <person name="Teske A."/>
            <person name="Boetius A."/>
            <person name="Liebeke M."/>
            <person name="Amann R."/>
            <person name="Knittel K."/>
        </authorList>
    </citation>
    <scope>NUCLEOTIDE SEQUENCE</scope>
    <source>
        <strain evidence="4">Gfbio:e3339647-f889-4370-9287-4fb5cb688e4c:AG392D22_GoMArc1</strain>
    </source>
</reference>
<dbReference type="InterPro" id="IPR039448">
    <property type="entry name" value="Beta_helix"/>
</dbReference>
<dbReference type="SMART" id="SM00710">
    <property type="entry name" value="PbH1"/>
    <property type="match status" value="6"/>
</dbReference>
<proteinExistence type="predicted"/>
<evidence type="ECO:0000313" key="5">
    <source>
        <dbReference type="Proteomes" id="UP000634805"/>
    </source>
</evidence>
<dbReference type="InterPro" id="IPR011635">
    <property type="entry name" value="CARDB"/>
</dbReference>
<name>A0A811TAC9_9EURY</name>
<dbReference type="Pfam" id="PF11824">
    <property type="entry name" value="DUF3344"/>
    <property type="match status" value="1"/>
</dbReference>
<evidence type="ECO:0008006" key="6">
    <source>
        <dbReference type="Google" id="ProtNLM"/>
    </source>
</evidence>
<dbReference type="InterPro" id="IPR012334">
    <property type="entry name" value="Pectin_lyas_fold"/>
</dbReference>
<protein>
    <recommendedName>
        <fullName evidence="6">DUF3344 domain-containing protein</fullName>
    </recommendedName>
</protein>
<dbReference type="AlphaFoldDB" id="A0A811TAC9"/>
<dbReference type="Pfam" id="PF07705">
    <property type="entry name" value="CARDB"/>
    <property type="match status" value="1"/>
</dbReference>
<dbReference type="Gene3D" id="2.60.40.10">
    <property type="entry name" value="Immunoglobulins"/>
    <property type="match status" value="1"/>
</dbReference>
<gene>
    <name evidence="4" type="ORF">EMLJLAPB_00325</name>
</gene>
<organism evidence="4 5">
    <name type="scientific">Candidatus Argoarchaeum ethanivorans</name>
    <dbReference type="NCBI Taxonomy" id="2608793"/>
    <lineage>
        <taxon>Archaea</taxon>
        <taxon>Methanobacteriati</taxon>
        <taxon>Methanobacteriota</taxon>
        <taxon>Stenosarchaea group</taxon>
        <taxon>Methanomicrobia</taxon>
        <taxon>Methanosarcinales</taxon>
        <taxon>Methanosarcinales incertae sedis</taxon>
        <taxon>GOM Arc I cluster</taxon>
        <taxon>Candidatus Argoarchaeum</taxon>
    </lineage>
</organism>
<dbReference type="SUPFAM" id="SSF51126">
    <property type="entry name" value="Pectin lyase-like"/>
    <property type="match status" value="1"/>
</dbReference>
<accession>A0A811TAC9</accession>
<dbReference type="Pfam" id="PF13229">
    <property type="entry name" value="Beta_helix"/>
    <property type="match status" value="1"/>
</dbReference>
<dbReference type="InterPro" id="IPR013783">
    <property type="entry name" value="Ig-like_fold"/>
</dbReference>
<feature type="domain" description="Right handed beta helix" evidence="3">
    <location>
        <begin position="512"/>
        <end position="587"/>
    </location>
</feature>
<dbReference type="Gene3D" id="2.160.20.10">
    <property type="entry name" value="Single-stranded right-handed beta-helix, Pectin lyase-like"/>
    <property type="match status" value="1"/>
</dbReference>
<dbReference type="InterPro" id="IPR022441">
    <property type="entry name" value="Para_beta_helix_rpt-2"/>
</dbReference>